<sequence>MHHGCRIMCPVLPPPTTPVGSQHNVIIRNNVNPHSPIRESVGGVQQQDVSEVPVQSQVLADGVHQSEGNDDDIQLRDSYDVPEDIEFTSTPNSRYLQNVQNVAIPADMLGGQNSADMLDQNLNDVRSGEVSQEYEVSEDQEVGSSRDQVQPGFESHRVLSLPSLPSACFYHGVFRIKV</sequence>
<gene>
    <name evidence="1" type="ORF">V6N11_012108</name>
</gene>
<evidence type="ECO:0000313" key="2">
    <source>
        <dbReference type="Proteomes" id="UP001396334"/>
    </source>
</evidence>
<evidence type="ECO:0000313" key="1">
    <source>
        <dbReference type="EMBL" id="KAK8997552.1"/>
    </source>
</evidence>
<protein>
    <submittedName>
        <fullName evidence="1">Uncharacterized protein</fullName>
    </submittedName>
</protein>
<proteinExistence type="predicted"/>
<dbReference type="EMBL" id="JBBPBN010000042">
    <property type="protein sequence ID" value="KAK8997552.1"/>
    <property type="molecule type" value="Genomic_DNA"/>
</dbReference>
<name>A0ABR2QA51_9ROSI</name>
<organism evidence="1 2">
    <name type="scientific">Hibiscus sabdariffa</name>
    <name type="common">roselle</name>
    <dbReference type="NCBI Taxonomy" id="183260"/>
    <lineage>
        <taxon>Eukaryota</taxon>
        <taxon>Viridiplantae</taxon>
        <taxon>Streptophyta</taxon>
        <taxon>Embryophyta</taxon>
        <taxon>Tracheophyta</taxon>
        <taxon>Spermatophyta</taxon>
        <taxon>Magnoliopsida</taxon>
        <taxon>eudicotyledons</taxon>
        <taxon>Gunneridae</taxon>
        <taxon>Pentapetalae</taxon>
        <taxon>rosids</taxon>
        <taxon>malvids</taxon>
        <taxon>Malvales</taxon>
        <taxon>Malvaceae</taxon>
        <taxon>Malvoideae</taxon>
        <taxon>Hibiscus</taxon>
    </lineage>
</organism>
<comment type="caution">
    <text evidence="1">The sequence shown here is derived from an EMBL/GenBank/DDBJ whole genome shotgun (WGS) entry which is preliminary data.</text>
</comment>
<accession>A0ABR2QA51</accession>
<reference evidence="1 2" key="1">
    <citation type="journal article" date="2024" name="G3 (Bethesda)">
        <title>Genome assembly of Hibiscus sabdariffa L. provides insights into metabolisms of medicinal natural products.</title>
        <authorList>
            <person name="Kim T."/>
        </authorList>
    </citation>
    <scope>NUCLEOTIDE SEQUENCE [LARGE SCALE GENOMIC DNA]</scope>
    <source>
        <strain evidence="1">TK-2024</strain>
        <tissue evidence="1">Old leaves</tissue>
    </source>
</reference>
<dbReference type="Proteomes" id="UP001396334">
    <property type="component" value="Unassembled WGS sequence"/>
</dbReference>
<keyword evidence="2" id="KW-1185">Reference proteome</keyword>